<dbReference type="Proteomes" id="UP000242084">
    <property type="component" value="Chromosome 1"/>
</dbReference>
<feature type="transmembrane region" description="Helical" evidence="1">
    <location>
        <begin position="125"/>
        <end position="146"/>
    </location>
</feature>
<evidence type="ECO:0000313" key="3">
    <source>
        <dbReference type="Proteomes" id="UP000242084"/>
    </source>
</evidence>
<dbReference type="OrthoDB" id="2414543at2"/>
<evidence type="ECO:0000313" key="2">
    <source>
        <dbReference type="EMBL" id="SNV68531.1"/>
    </source>
</evidence>
<reference evidence="2 3" key="1">
    <citation type="submission" date="2017-06" db="EMBL/GenBank/DDBJ databases">
        <authorList>
            <consortium name="Pathogen Informatics"/>
        </authorList>
    </citation>
    <scope>NUCLEOTIDE SEQUENCE [LARGE SCALE GENOMIC DNA]</scope>
    <source>
        <strain evidence="2 3">NCTC13839</strain>
    </source>
</reference>
<keyword evidence="1" id="KW-0472">Membrane</keyword>
<keyword evidence="1" id="KW-0812">Transmembrane</keyword>
<dbReference type="AlphaFoldDB" id="A0A239ZBE8"/>
<keyword evidence="1" id="KW-1133">Transmembrane helix</keyword>
<gene>
    <name evidence="2" type="ORF">SAMEA4384403_01409</name>
</gene>
<keyword evidence="3" id="KW-1185">Reference proteome</keyword>
<protein>
    <submittedName>
        <fullName evidence="2">Membrane protein</fullName>
    </submittedName>
</protein>
<sequence length="241" mass="27513">MKKSKIVLFGYLVLYGLIGGFVGLMVSWILVNNHKYIDFNLTTNQSNVIIIILAIVAVILVMTLMNVYRKIKKLRMQNISIENEDEIEERIEKLLIVPPVILGLITTIGLFMINIIINIAEKPSLLSMCIMIITMFVGAMLSYGYLTQMGKIYPERDYPKPGDKKLNEKLINMMDSGEQYITLLALHKTYVLNQQLIITFIAISSIYSLVSNHNQFVSVTLMIILYLVNTMYFTKKATETI</sequence>
<dbReference type="Pfam" id="PF11368">
    <property type="entry name" value="DUF3169"/>
    <property type="match status" value="1"/>
</dbReference>
<proteinExistence type="predicted"/>
<dbReference type="RefSeq" id="WP_095088094.1">
    <property type="nucleotide sequence ID" value="NZ_BMDM01000005.1"/>
</dbReference>
<organism evidence="2 3">
    <name type="scientific">Mammaliicoccus stepanovicii</name>
    <dbReference type="NCBI Taxonomy" id="643214"/>
    <lineage>
        <taxon>Bacteria</taxon>
        <taxon>Bacillati</taxon>
        <taxon>Bacillota</taxon>
        <taxon>Bacilli</taxon>
        <taxon>Bacillales</taxon>
        <taxon>Staphylococcaceae</taxon>
        <taxon>Mammaliicoccus</taxon>
    </lineage>
</organism>
<feature type="transmembrane region" description="Helical" evidence="1">
    <location>
        <begin position="190"/>
        <end position="210"/>
    </location>
</feature>
<feature type="transmembrane region" description="Helical" evidence="1">
    <location>
        <begin position="49"/>
        <end position="68"/>
    </location>
</feature>
<evidence type="ECO:0000256" key="1">
    <source>
        <dbReference type="SAM" id="Phobius"/>
    </source>
</evidence>
<dbReference type="KEGG" id="sste:SAMEA4384403_1409"/>
<dbReference type="InterPro" id="IPR021509">
    <property type="entry name" value="DUF3169"/>
</dbReference>
<feature type="transmembrane region" description="Helical" evidence="1">
    <location>
        <begin position="7"/>
        <end position="29"/>
    </location>
</feature>
<feature type="transmembrane region" description="Helical" evidence="1">
    <location>
        <begin position="94"/>
        <end position="119"/>
    </location>
</feature>
<feature type="transmembrane region" description="Helical" evidence="1">
    <location>
        <begin position="216"/>
        <end position="234"/>
    </location>
</feature>
<accession>A0A239ZBE8</accession>
<name>A0A239ZBE8_9STAP</name>
<dbReference type="EMBL" id="LT906462">
    <property type="protein sequence ID" value="SNV68531.1"/>
    <property type="molecule type" value="Genomic_DNA"/>
</dbReference>